<feature type="binding site" evidence="10">
    <location>
        <position position="42"/>
    </location>
    <ligand>
        <name>ATP</name>
        <dbReference type="ChEBI" id="CHEBI:30616"/>
    </ligand>
</feature>
<keyword evidence="6 15" id="KW-0418">Kinase</keyword>
<feature type="domain" description="PASTA" evidence="14">
    <location>
        <begin position="527"/>
        <end position="589"/>
    </location>
</feature>
<feature type="transmembrane region" description="Helical" evidence="12">
    <location>
        <begin position="357"/>
        <end position="379"/>
    </location>
</feature>
<evidence type="ECO:0000256" key="12">
    <source>
        <dbReference type="SAM" id="Phobius"/>
    </source>
</evidence>
<dbReference type="Gene3D" id="1.10.510.10">
    <property type="entry name" value="Transferase(Phosphotransferase) domain 1"/>
    <property type="match status" value="1"/>
</dbReference>
<keyword evidence="12" id="KW-1133">Transmembrane helix</keyword>
<keyword evidence="4" id="KW-0677">Repeat</keyword>
<dbReference type="FunFam" id="1.10.510.10:FF:000021">
    <property type="entry name" value="Serine/threonine protein kinase"/>
    <property type="match status" value="1"/>
</dbReference>
<dbReference type="InterPro" id="IPR000719">
    <property type="entry name" value="Prot_kinase_dom"/>
</dbReference>
<dbReference type="SMART" id="SM00220">
    <property type="entry name" value="S_TKc"/>
    <property type="match status" value="1"/>
</dbReference>
<dbReference type="PANTHER" id="PTHR43289">
    <property type="entry name" value="MITOGEN-ACTIVATED PROTEIN KINASE KINASE KINASE 20-RELATED"/>
    <property type="match status" value="1"/>
</dbReference>
<evidence type="ECO:0000256" key="1">
    <source>
        <dbReference type="ARBA" id="ARBA00012513"/>
    </source>
</evidence>
<dbReference type="GO" id="GO:0005524">
    <property type="term" value="F:ATP binding"/>
    <property type="evidence" value="ECO:0007669"/>
    <property type="project" value="UniProtKB-UniRule"/>
</dbReference>
<keyword evidence="2 15" id="KW-0723">Serine/threonine-protein kinase</keyword>
<dbReference type="Gene3D" id="3.30.10.20">
    <property type="match status" value="4"/>
</dbReference>
<evidence type="ECO:0000256" key="4">
    <source>
        <dbReference type="ARBA" id="ARBA00022737"/>
    </source>
</evidence>
<feature type="domain" description="Protein kinase" evidence="13">
    <location>
        <begin position="13"/>
        <end position="284"/>
    </location>
</feature>
<comment type="catalytic activity">
    <reaction evidence="8">
        <text>L-threonyl-[protein] + ATP = O-phospho-L-threonyl-[protein] + ADP + H(+)</text>
        <dbReference type="Rhea" id="RHEA:46608"/>
        <dbReference type="Rhea" id="RHEA-COMP:11060"/>
        <dbReference type="Rhea" id="RHEA-COMP:11605"/>
        <dbReference type="ChEBI" id="CHEBI:15378"/>
        <dbReference type="ChEBI" id="CHEBI:30013"/>
        <dbReference type="ChEBI" id="CHEBI:30616"/>
        <dbReference type="ChEBI" id="CHEBI:61977"/>
        <dbReference type="ChEBI" id="CHEBI:456216"/>
        <dbReference type="EC" id="2.7.11.1"/>
    </reaction>
</comment>
<protein>
    <recommendedName>
        <fullName evidence="1">non-specific serine/threonine protein kinase</fullName>
        <ecNumber evidence="1">2.7.11.1</ecNumber>
    </recommendedName>
</protein>
<evidence type="ECO:0000259" key="13">
    <source>
        <dbReference type="PROSITE" id="PS50011"/>
    </source>
</evidence>
<dbReference type="Pfam" id="PF00069">
    <property type="entry name" value="Pkinase"/>
    <property type="match status" value="1"/>
</dbReference>
<dbReference type="PROSITE" id="PS00107">
    <property type="entry name" value="PROTEIN_KINASE_ATP"/>
    <property type="match status" value="1"/>
</dbReference>
<keyword evidence="7 10" id="KW-0067">ATP-binding</keyword>
<feature type="domain" description="PASTA" evidence="14">
    <location>
        <begin position="457"/>
        <end position="526"/>
    </location>
</feature>
<dbReference type="SUPFAM" id="SSF56112">
    <property type="entry name" value="Protein kinase-like (PK-like)"/>
    <property type="match status" value="1"/>
</dbReference>
<evidence type="ECO:0000313" key="16">
    <source>
        <dbReference type="Proteomes" id="UP000199039"/>
    </source>
</evidence>
<feature type="compositionally biased region" description="Polar residues" evidence="11">
    <location>
        <begin position="660"/>
        <end position="678"/>
    </location>
</feature>
<proteinExistence type="predicted"/>
<evidence type="ECO:0000256" key="2">
    <source>
        <dbReference type="ARBA" id="ARBA00022527"/>
    </source>
</evidence>
<dbReference type="PROSITE" id="PS50011">
    <property type="entry name" value="PROTEIN_KINASE_DOM"/>
    <property type="match status" value="1"/>
</dbReference>
<keyword evidence="5 10" id="KW-0547">Nucleotide-binding</keyword>
<reference evidence="15 16" key="1">
    <citation type="submission" date="2016-09" db="EMBL/GenBank/DDBJ databases">
        <authorList>
            <person name="Capua I."/>
            <person name="De Benedictis P."/>
            <person name="Joannis T."/>
            <person name="Lombin L.H."/>
            <person name="Cattoli G."/>
        </authorList>
    </citation>
    <scope>NUCLEOTIDE SEQUENCE [LARGE SCALE GENOMIC DNA]</scope>
    <source>
        <strain evidence="15 16">ISLP-3</strain>
    </source>
</reference>
<dbReference type="STRING" id="1814289.SAMN05216410_0670"/>
<dbReference type="CDD" id="cd06577">
    <property type="entry name" value="PASTA_pknB"/>
    <property type="match status" value="4"/>
</dbReference>
<evidence type="ECO:0000256" key="5">
    <source>
        <dbReference type="ARBA" id="ARBA00022741"/>
    </source>
</evidence>
<dbReference type="PROSITE" id="PS00108">
    <property type="entry name" value="PROTEIN_KINASE_ST"/>
    <property type="match status" value="1"/>
</dbReference>
<dbReference type="PROSITE" id="PS51178">
    <property type="entry name" value="PASTA"/>
    <property type="match status" value="4"/>
</dbReference>
<evidence type="ECO:0000256" key="8">
    <source>
        <dbReference type="ARBA" id="ARBA00047899"/>
    </source>
</evidence>
<evidence type="ECO:0000256" key="11">
    <source>
        <dbReference type="SAM" id="MobiDB-lite"/>
    </source>
</evidence>
<dbReference type="AlphaFoldDB" id="A0A1G6H2F8"/>
<keyword evidence="12" id="KW-0472">Membrane</keyword>
<evidence type="ECO:0000313" key="15">
    <source>
        <dbReference type="EMBL" id="SDB88477.1"/>
    </source>
</evidence>
<keyword evidence="16" id="KW-1185">Reference proteome</keyword>
<dbReference type="Proteomes" id="UP000199039">
    <property type="component" value="Unassembled WGS sequence"/>
</dbReference>
<name>A0A1G6H2F8_9MICO</name>
<evidence type="ECO:0000256" key="6">
    <source>
        <dbReference type="ARBA" id="ARBA00022777"/>
    </source>
</evidence>
<accession>A0A1G6H2F8</accession>
<dbReference type="InterPro" id="IPR011009">
    <property type="entry name" value="Kinase-like_dom_sf"/>
</dbReference>
<dbReference type="InterPro" id="IPR005543">
    <property type="entry name" value="PASTA_dom"/>
</dbReference>
<dbReference type="OrthoDB" id="9762169at2"/>
<dbReference type="GO" id="GO:0045717">
    <property type="term" value="P:negative regulation of fatty acid biosynthetic process"/>
    <property type="evidence" value="ECO:0007669"/>
    <property type="project" value="UniProtKB-ARBA"/>
</dbReference>
<feature type="domain" description="PASTA" evidence="14">
    <location>
        <begin position="387"/>
        <end position="456"/>
    </location>
</feature>
<dbReference type="Gene3D" id="3.30.200.20">
    <property type="entry name" value="Phosphorylase Kinase, domain 1"/>
    <property type="match status" value="1"/>
</dbReference>
<dbReference type="InterPro" id="IPR008271">
    <property type="entry name" value="Ser/Thr_kinase_AS"/>
</dbReference>
<dbReference type="EMBL" id="FMYH01000001">
    <property type="protein sequence ID" value="SDB88477.1"/>
    <property type="molecule type" value="Genomic_DNA"/>
</dbReference>
<gene>
    <name evidence="15" type="ORF">SAMN05216410_0670</name>
</gene>
<feature type="domain" description="PASTA" evidence="14">
    <location>
        <begin position="595"/>
        <end position="660"/>
    </location>
</feature>
<evidence type="ECO:0000256" key="10">
    <source>
        <dbReference type="PROSITE-ProRule" id="PRU10141"/>
    </source>
</evidence>
<dbReference type="PANTHER" id="PTHR43289:SF6">
    <property type="entry name" value="SERINE_THREONINE-PROTEIN KINASE NEKL-3"/>
    <property type="match status" value="1"/>
</dbReference>
<dbReference type="Pfam" id="PF03793">
    <property type="entry name" value="PASTA"/>
    <property type="match status" value="4"/>
</dbReference>
<feature type="region of interest" description="Disordered" evidence="11">
    <location>
        <begin position="658"/>
        <end position="687"/>
    </location>
</feature>
<keyword evidence="12" id="KW-0812">Transmembrane</keyword>
<dbReference type="EC" id="2.7.11.1" evidence="1"/>
<dbReference type="CDD" id="cd14014">
    <property type="entry name" value="STKc_PknB_like"/>
    <property type="match status" value="1"/>
</dbReference>
<dbReference type="InterPro" id="IPR017441">
    <property type="entry name" value="Protein_kinase_ATP_BS"/>
</dbReference>
<dbReference type="SMART" id="SM00740">
    <property type="entry name" value="PASTA"/>
    <property type="match status" value="4"/>
</dbReference>
<evidence type="ECO:0000259" key="14">
    <source>
        <dbReference type="PROSITE" id="PS51178"/>
    </source>
</evidence>
<evidence type="ECO:0000256" key="7">
    <source>
        <dbReference type="ARBA" id="ARBA00022840"/>
    </source>
</evidence>
<sequence length="687" mass="72006">MVDETPRILAGRYEVGELIGRGGMAEVHIGHDNRLGRTVAIKILRSDLARDPSFQARFRREAQSAAALNHPAIVAVYDTGEDTFTEPSGATSHVPFIVMEYVEGHTVRDILRDGNAVPIEEAVEITSGVLSALEYSHHAGIVHRDIKPANVMLTPTGAIKVMDFGIARALADSAATMTQTQAVIGTAQYLSPEQARGESVDARSDLYSTGCLLFELLTGRPPFTGDSPVSVAYQHVREAPVSPSSIASDIPETLDRVTLKALAKERTARYGSAAEFRADLEAAIRGGVLAAASLSTVTAAAAAPLDQENPTEVFSAATGGPATQVAPAWAPLGAAAAQSPLATIDGDDEDDKPRHRALLWTLITIAVVAVAAIATMLLLGNGDKKDDIRSLTVPTLTGMTVDQAKAELVKDGFDEKLIKVSNEKSTEVESGLFIRSEPDEGSSINSDKTIELWFSIGADAVAIPDVARLSQEQAIRTLTGLGFVMDPTGVTSEFSTDVPADAVTRTEPKAGEVKPPGTVIKLFTSNGFVDLPDLTGLTSEDAQKALGDLNLSVNVLEEPSEAAPGTIVSQDPGAGRVAQRSRVTIHVAVPIVAQTVPIPTNLVNMTEADAQSALAASGLVGVIRTGERANTSPKGVVEDTSPQGSVQVDIGSTVLLFVSDGSNDPANKPTTDPTTPETSKSDKGNNP</sequence>
<organism evidence="15 16">
    <name type="scientific">Sanguibacter gelidistatuariae</name>
    <dbReference type="NCBI Taxonomy" id="1814289"/>
    <lineage>
        <taxon>Bacteria</taxon>
        <taxon>Bacillati</taxon>
        <taxon>Actinomycetota</taxon>
        <taxon>Actinomycetes</taxon>
        <taxon>Micrococcales</taxon>
        <taxon>Sanguibacteraceae</taxon>
        <taxon>Sanguibacter</taxon>
    </lineage>
</organism>
<keyword evidence="3" id="KW-0808">Transferase</keyword>
<evidence type="ECO:0000256" key="9">
    <source>
        <dbReference type="ARBA" id="ARBA00048679"/>
    </source>
</evidence>
<dbReference type="FunFam" id="3.30.200.20:FF:000035">
    <property type="entry name" value="Serine/threonine protein kinase Stk1"/>
    <property type="match status" value="1"/>
</dbReference>
<dbReference type="RefSeq" id="WP_093180774.1">
    <property type="nucleotide sequence ID" value="NZ_FMYH01000001.1"/>
</dbReference>
<evidence type="ECO:0000256" key="3">
    <source>
        <dbReference type="ARBA" id="ARBA00022679"/>
    </source>
</evidence>
<dbReference type="NCBIfam" id="NF033483">
    <property type="entry name" value="PknB_PASTA_kin"/>
    <property type="match status" value="1"/>
</dbReference>
<comment type="catalytic activity">
    <reaction evidence="9">
        <text>L-seryl-[protein] + ATP = O-phospho-L-seryl-[protein] + ADP + H(+)</text>
        <dbReference type="Rhea" id="RHEA:17989"/>
        <dbReference type="Rhea" id="RHEA-COMP:9863"/>
        <dbReference type="Rhea" id="RHEA-COMP:11604"/>
        <dbReference type="ChEBI" id="CHEBI:15378"/>
        <dbReference type="ChEBI" id="CHEBI:29999"/>
        <dbReference type="ChEBI" id="CHEBI:30616"/>
        <dbReference type="ChEBI" id="CHEBI:83421"/>
        <dbReference type="ChEBI" id="CHEBI:456216"/>
        <dbReference type="EC" id="2.7.11.1"/>
    </reaction>
</comment>
<dbReference type="GO" id="GO:0004674">
    <property type="term" value="F:protein serine/threonine kinase activity"/>
    <property type="evidence" value="ECO:0007669"/>
    <property type="project" value="UniProtKB-KW"/>
</dbReference>